<protein>
    <submittedName>
        <fullName evidence="1">Uncharacterized protein</fullName>
    </submittedName>
</protein>
<name>A0ABS5FNB0_9BRAD</name>
<evidence type="ECO:0000313" key="2">
    <source>
        <dbReference type="Proteomes" id="UP001315278"/>
    </source>
</evidence>
<organism evidence="1 2">
    <name type="scientific">Bradyrhizobium jicamae</name>
    <dbReference type="NCBI Taxonomy" id="280332"/>
    <lineage>
        <taxon>Bacteria</taxon>
        <taxon>Pseudomonadati</taxon>
        <taxon>Pseudomonadota</taxon>
        <taxon>Alphaproteobacteria</taxon>
        <taxon>Hyphomicrobiales</taxon>
        <taxon>Nitrobacteraceae</taxon>
        <taxon>Bradyrhizobium</taxon>
    </lineage>
</organism>
<dbReference type="EMBL" id="JAFCJH010000025">
    <property type="protein sequence ID" value="MBR0798291.1"/>
    <property type="molecule type" value="Genomic_DNA"/>
</dbReference>
<gene>
    <name evidence="1" type="ORF">JQ615_23170</name>
</gene>
<reference evidence="2" key="1">
    <citation type="journal article" date="2021" name="ISME J.">
        <title>Evolutionary origin and ecological implication of a unique nif island in free-living Bradyrhizobium lineages.</title>
        <authorList>
            <person name="Tao J."/>
        </authorList>
    </citation>
    <scope>NUCLEOTIDE SEQUENCE [LARGE SCALE GENOMIC DNA]</scope>
    <source>
        <strain evidence="2">SZCCT0434</strain>
    </source>
</reference>
<evidence type="ECO:0000313" key="1">
    <source>
        <dbReference type="EMBL" id="MBR0798291.1"/>
    </source>
</evidence>
<keyword evidence="2" id="KW-1185">Reference proteome</keyword>
<sequence length="67" mass="8118">MEANRKIARVLAHEQNIAHYQDLLRTKLSDVEMRFIERRMSEERFAIEMLRFMSRDELPPRSRQTAV</sequence>
<accession>A0ABS5FNB0</accession>
<comment type="caution">
    <text evidence="1">The sequence shown here is derived from an EMBL/GenBank/DDBJ whole genome shotgun (WGS) entry which is preliminary data.</text>
</comment>
<dbReference type="Proteomes" id="UP001315278">
    <property type="component" value="Unassembled WGS sequence"/>
</dbReference>
<dbReference type="RefSeq" id="WP_212398818.1">
    <property type="nucleotide sequence ID" value="NZ_JAFCJH010000025.1"/>
</dbReference>
<proteinExistence type="predicted"/>